<evidence type="ECO:0000256" key="2">
    <source>
        <dbReference type="HAMAP-Rule" id="MF_01482"/>
    </source>
</evidence>
<dbReference type="InterPro" id="IPR017811">
    <property type="entry name" value="Mca"/>
</dbReference>
<dbReference type="HAMAP" id="MF_01482">
    <property type="entry name" value="Mca"/>
    <property type="match status" value="1"/>
</dbReference>
<dbReference type="EMBL" id="CP121208">
    <property type="protein sequence ID" value="WFM83677.1"/>
    <property type="molecule type" value="Genomic_DNA"/>
</dbReference>
<dbReference type="Gene3D" id="3.40.50.10320">
    <property type="entry name" value="LmbE-like"/>
    <property type="match status" value="1"/>
</dbReference>
<name>A0ABY8FYU3_9ACTO</name>
<protein>
    <recommendedName>
        <fullName evidence="2">Mycothiol S-conjugate amidase</fullName>
        <ecNumber evidence="2">3.5.1.115</ecNumber>
    </recommendedName>
</protein>
<dbReference type="Pfam" id="PF02585">
    <property type="entry name" value="PIG-L"/>
    <property type="match status" value="1"/>
</dbReference>
<sequence length="296" mass="32547">MTEQRRLMAIHAHPDDEASKGAGTLAKYSTIGRVRVVTVTGGERGSILNPPLVGNPDIAADLVTYRRREMADSARALGVEHAWLGFVDSGLPEGDPLPELPHGSFAAIGLDTPTRALVAQIREFRPQVLVTYDEHGGYPHPDHIRTHVVSMAAVAAAADPYYAPECGEAWTVAKVYYDAGFSVRRMRTLDAAMVEAGLPAVFTQWVERADGHASMEGMTSINVAEFFPARDRALASHVTQIDPDGIFFAVPRELEARVWPWEQFHLAMSKVGWAHEETDLFERIPGLEPVNSELRN</sequence>
<evidence type="ECO:0000313" key="3">
    <source>
        <dbReference type="EMBL" id="WFM83677.1"/>
    </source>
</evidence>
<keyword evidence="1 2" id="KW-0862">Zinc</keyword>
<dbReference type="InterPro" id="IPR003737">
    <property type="entry name" value="GlcNAc_PI_deacetylase-related"/>
</dbReference>
<reference evidence="3 4" key="1">
    <citation type="submission" date="2023-03" db="EMBL/GenBank/DDBJ databases">
        <title>Complete genome of Arcanobacterium canis strain DSM 25104 isolated in 2010 from a canine otitis externa in Germany.</title>
        <authorList>
            <person name="Borowiak M."/>
            <person name="Kreitlow A."/>
            <person name="Malorny B."/>
            <person name="Laemmler C."/>
            <person name="Prenger-Berninghoff E."/>
            <person name="Ploetz M."/>
            <person name="Abdulmawjood A."/>
        </authorList>
    </citation>
    <scope>NUCLEOTIDE SEQUENCE [LARGE SCALE GENOMIC DNA]</scope>
    <source>
        <strain evidence="3 4">DSM 25104</strain>
    </source>
</reference>
<dbReference type="PANTHER" id="PTHR12993">
    <property type="entry name" value="N-ACETYLGLUCOSAMINYL-PHOSPHATIDYLINOSITOL DE-N-ACETYLASE-RELATED"/>
    <property type="match status" value="1"/>
</dbReference>
<keyword evidence="2" id="KW-0479">Metal-binding</keyword>
<comment type="similarity">
    <text evidence="2">Belongs to the MshB deacetylase family. Mca subfamily.</text>
</comment>
<feature type="binding site" evidence="2">
    <location>
        <position position="16"/>
    </location>
    <ligand>
        <name>Zn(2+)</name>
        <dbReference type="ChEBI" id="CHEBI:29105"/>
    </ligand>
</feature>
<keyword evidence="4" id="KW-1185">Reference proteome</keyword>
<proteinExistence type="inferred from homology"/>
<comment type="cofactor">
    <cofactor evidence="2">
        <name>Zn(2+)</name>
        <dbReference type="ChEBI" id="CHEBI:29105"/>
    </cofactor>
    <text evidence="2">Binds 1 zinc ion per subunit.</text>
</comment>
<dbReference type="RefSeq" id="WP_278013072.1">
    <property type="nucleotide sequence ID" value="NZ_CP121208.1"/>
</dbReference>
<evidence type="ECO:0000313" key="4">
    <source>
        <dbReference type="Proteomes" id="UP001215216"/>
    </source>
</evidence>
<gene>
    <name evidence="2 3" type="primary">mca</name>
    <name evidence="3" type="ORF">P7079_01470</name>
</gene>
<evidence type="ECO:0000256" key="1">
    <source>
        <dbReference type="ARBA" id="ARBA00022833"/>
    </source>
</evidence>
<accession>A0ABY8FYU3</accession>
<comment type="function">
    <text evidence="2">A mycothiol (MSH, N-acetylcysteinyl-glucosaminyl-inositol) S-conjugate amidase, it recycles conjugated MSH to the N-acetyl cysteine conjugate (AcCys S-conjugate, a mercapturic acid) and the MSH precursor. Involved in MSH-dependent detoxification of a number of alkylating agents and antibiotics.</text>
</comment>
<keyword evidence="2" id="KW-0378">Hydrolase</keyword>
<dbReference type="NCBIfam" id="TIGR03446">
    <property type="entry name" value="mycothiol_Mca"/>
    <property type="match status" value="1"/>
</dbReference>
<dbReference type="Proteomes" id="UP001215216">
    <property type="component" value="Chromosome"/>
</dbReference>
<feature type="binding site" evidence="2">
    <location>
        <position position="13"/>
    </location>
    <ligand>
        <name>Zn(2+)</name>
        <dbReference type="ChEBI" id="CHEBI:29105"/>
    </ligand>
</feature>
<comment type="subunit">
    <text evidence="2">Monomer.</text>
</comment>
<organism evidence="3 4">
    <name type="scientific">Arcanobacterium canis</name>
    <dbReference type="NCBI Taxonomy" id="999183"/>
    <lineage>
        <taxon>Bacteria</taxon>
        <taxon>Bacillati</taxon>
        <taxon>Actinomycetota</taxon>
        <taxon>Actinomycetes</taxon>
        <taxon>Actinomycetales</taxon>
        <taxon>Actinomycetaceae</taxon>
        <taxon>Arcanobacterium</taxon>
    </lineage>
</organism>
<dbReference type="InterPro" id="IPR024078">
    <property type="entry name" value="LmbE-like_dom_sf"/>
</dbReference>
<dbReference type="PANTHER" id="PTHR12993:SF11">
    <property type="entry name" value="N-ACETYLGLUCOSAMINYL-PHOSPHATIDYLINOSITOL DE-N-ACETYLASE"/>
    <property type="match status" value="1"/>
</dbReference>
<dbReference type="SUPFAM" id="SSF102588">
    <property type="entry name" value="LmbE-like"/>
    <property type="match status" value="1"/>
</dbReference>
<dbReference type="EC" id="3.5.1.115" evidence="2"/>
<feature type="binding site" evidence="2">
    <location>
        <position position="143"/>
    </location>
    <ligand>
        <name>Zn(2+)</name>
        <dbReference type="ChEBI" id="CHEBI:29105"/>
    </ligand>
</feature>
<comment type="catalytic activity">
    <reaction evidence="2">
        <text>mycothiol S-conjugate + H2O = an N-acetyl-L-cysteine-S-conjugate + 1D-myo-inositol 2-amino-2-deoxy-alpha-D-glucopyranoside</text>
        <dbReference type="Rhea" id="RHEA:36543"/>
        <dbReference type="ChEBI" id="CHEBI:15377"/>
        <dbReference type="ChEBI" id="CHEBI:58718"/>
        <dbReference type="ChEBI" id="CHEBI:58886"/>
        <dbReference type="ChEBI" id="CHEBI:59633"/>
        <dbReference type="EC" id="3.5.1.115"/>
    </reaction>
</comment>